<dbReference type="EMBL" id="RRCN01000001">
    <property type="protein sequence ID" value="RRJ62850.1"/>
    <property type="molecule type" value="Genomic_DNA"/>
</dbReference>
<dbReference type="RefSeq" id="WP_128630736.1">
    <property type="nucleotide sequence ID" value="NZ_RRCN01000001.1"/>
</dbReference>
<gene>
    <name evidence="2" type="ORF">EHV15_07810</name>
</gene>
<evidence type="ECO:0000256" key="1">
    <source>
        <dbReference type="ARBA" id="ARBA00022729"/>
    </source>
</evidence>
<reference evidence="2 3" key="1">
    <citation type="submission" date="2018-11" db="EMBL/GenBank/DDBJ databases">
        <title>Genome sequencing of Paenibacillus sp. KCOM 3021 (= ChDC PVNT-B20).</title>
        <authorList>
            <person name="Kook J.-K."/>
            <person name="Park S.-N."/>
            <person name="Lim Y.K."/>
        </authorList>
    </citation>
    <scope>NUCLEOTIDE SEQUENCE [LARGE SCALE GENOMIC DNA]</scope>
    <source>
        <strain evidence="2 3">KCOM 3021</strain>
    </source>
</reference>
<dbReference type="InterPro" id="IPR050955">
    <property type="entry name" value="Plant_Biomass_Hydrol_Est"/>
</dbReference>
<keyword evidence="3" id="KW-1185">Reference proteome</keyword>
<comment type="caution">
    <text evidence="2">The sequence shown here is derived from an EMBL/GenBank/DDBJ whole genome shotgun (WGS) entry which is preliminary data.</text>
</comment>
<dbReference type="AlphaFoldDB" id="A0A3P3TYD5"/>
<dbReference type="PANTHER" id="PTHR43037:SF1">
    <property type="entry name" value="BLL1128 PROTEIN"/>
    <property type="match status" value="1"/>
</dbReference>
<evidence type="ECO:0000313" key="2">
    <source>
        <dbReference type="EMBL" id="RRJ62850.1"/>
    </source>
</evidence>
<dbReference type="Gene3D" id="3.40.50.1820">
    <property type="entry name" value="alpha/beta hydrolase"/>
    <property type="match status" value="1"/>
</dbReference>
<dbReference type="OrthoDB" id="9764953at2"/>
<accession>A0A3P3TYD5</accession>
<keyword evidence="1" id="KW-0732">Signal</keyword>
<dbReference type="SUPFAM" id="SSF55383">
    <property type="entry name" value="Copper amine oxidase, domain N"/>
    <property type="match status" value="1"/>
</dbReference>
<dbReference type="SUPFAM" id="SSF53474">
    <property type="entry name" value="alpha/beta-Hydrolases"/>
    <property type="match status" value="1"/>
</dbReference>
<dbReference type="Proteomes" id="UP000267017">
    <property type="component" value="Unassembled WGS sequence"/>
</dbReference>
<proteinExistence type="predicted"/>
<dbReference type="InterPro" id="IPR036582">
    <property type="entry name" value="Mao_N_sf"/>
</dbReference>
<organism evidence="2 3">
    <name type="scientific">Paenibacillus oralis</name>
    <dbReference type="NCBI Taxonomy" id="2490856"/>
    <lineage>
        <taxon>Bacteria</taxon>
        <taxon>Bacillati</taxon>
        <taxon>Bacillota</taxon>
        <taxon>Bacilli</taxon>
        <taxon>Bacillales</taxon>
        <taxon>Paenibacillaceae</taxon>
        <taxon>Paenibacillus</taxon>
    </lineage>
</organism>
<protein>
    <recommendedName>
        <fullName evidence="4">Poly(3-hydroxybutyrate) depolymerase</fullName>
    </recommendedName>
</protein>
<evidence type="ECO:0000313" key="3">
    <source>
        <dbReference type="Proteomes" id="UP000267017"/>
    </source>
</evidence>
<name>A0A3P3TYD5_9BACL</name>
<dbReference type="InterPro" id="IPR029058">
    <property type="entry name" value="AB_hydrolase_fold"/>
</dbReference>
<dbReference type="PANTHER" id="PTHR43037">
    <property type="entry name" value="UNNAMED PRODUCT-RELATED"/>
    <property type="match status" value="1"/>
</dbReference>
<sequence>MEKKIVILPGTPNDDNREYLPEAIKDSDMVVNENGNNSQVYPARLIEHTGHVVGEVNNTWYEYVPVAYDGTQKVPLVVSMHGGLMTGWGQAVYSSWTLVADREGFIVLFPNASDRRFWNVECDPEQIVVATAPNEEGIYLNPPSDQPENNHDMNFVLQLIELMKCKYNIDEGRVFIQGMSMGNLMTSQMARYYGQVFAGKAGSGGPSDPRLLFDENDGVINRGGALAVWQTRLELDDVPPHYLGDADYVIKRNREYWKRINHCRTLPEIRIVGEDNFAFYKGELADLVFRDVKNRDHGQTFDDAELVWDYLFSGIRRDEQGHIVNTEPISPRKGDKYGIALALGRTKAFVNNQLVKMQGPVIRHKKLKYHGLNGSAISRGEYFLVPASFVADVFGDKQCRYFNQGHSVEIVLKDGRMLQFARGSIGCIMENRIYSMFCESVYKDGEVYIPIQWICQRLFNHHVSYCDEVLYITDHYAELSLNMARLIRDEILEEEH</sequence>
<evidence type="ECO:0008006" key="4">
    <source>
        <dbReference type="Google" id="ProtNLM"/>
    </source>
</evidence>